<dbReference type="PROSITE" id="PS50262">
    <property type="entry name" value="G_PROTEIN_RECEP_F1_2"/>
    <property type="match status" value="1"/>
</dbReference>
<evidence type="ECO:0000256" key="4">
    <source>
        <dbReference type="ARBA" id="ARBA00022989"/>
    </source>
</evidence>
<dbReference type="PROSITE" id="PS00237">
    <property type="entry name" value="G_PROTEIN_RECEP_F1_1"/>
    <property type="match status" value="1"/>
</dbReference>
<proteinExistence type="inferred from homology"/>
<keyword evidence="12" id="KW-1185">Reference proteome</keyword>
<evidence type="ECO:0000256" key="2">
    <source>
        <dbReference type="ARBA" id="ARBA00010663"/>
    </source>
</evidence>
<evidence type="ECO:0000256" key="1">
    <source>
        <dbReference type="ARBA" id="ARBA00004141"/>
    </source>
</evidence>
<evidence type="ECO:0000256" key="7">
    <source>
        <dbReference type="ARBA" id="ARBA00023170"/>
    </source>
</evidence>
<reference evidence="13" key="1">
    <citation type="submission" date="2025-08" db="UniProtKB">
        <authorList>
            <consortium name="RefSeq"/>
        </authorList>
    </citation>
    <scope>IDENTIFICATION</scope>
    <source>
        <tissue evidence="13">Muscle</tissue>
    </source>
</reference>
<name>A0ABM1C5Y9_LIMPO</name>
<feature type="domain" description="G-protein coupled receptors family 1 profile" evidence="11">
    <location>
        <begin position="1"/>
        <end position="242"/>
    </location>
</feature>
<evidence type="ECO:0000256" key="5">
    <source>
        <dbReference type="ARBA" id="ARBA00023040"/>
    </source>
</evidence>
<feature type="transmembrane region" description="Helical" evidence="10">
    <location>
        <begin position="221"/>
        <end position="245"/>
    </location>
</feature>
<evidence type="ECO:0000256" key="9">
    <source>
        <dbReference type="RuleBase" id="RU000688"/>
    </source>
</evidence>
<keyword evidence="5 9" id="KW-0297">G-protein coupled receptor</keyword>
<gene>
    <name evidence="13" type="primary">LOC106478783</name>
</gene>
<keyword evidence="7 9" id="KW-0675">Receptor</keyword>
<dbReference type="Proteomes" id="UP000694941">
    <property type="component" value="Unplaced"/>
</dbReference>
<keyword evidence="3 9" id="KW-0812">Transmembrane</keyword>
<dbReference type="SUPFAM" id="SSF81321">
    <property type="entry name" value="Family A G protein-coupled receptor-like"/>
    <property type="match status" value="1"/>
</dbReference>
<comment type="subcellular location">
    <subcellularLocation>
        <location evidence="1">Membrane</location>
        <topology evidence="1">Multi-pass membrane protein</topology>
    </subcellularLocation>
</comment>
<feature type="transmembrane region" description="Helical" evidence="10">
    <location>
        <begin position="5"/>
        <end position="25"/>
    </location>
</feature>
<accession>A0ABM1C5Y9</accession>
<organism evidence="12 13">
    <name type="scientific">Limulus polyphemus</name>
    <name type="common">Atlantic horseshoe crab</name>
    <dbReference type="NCBI Taxonomy" id="6850"/>
    <lineage>
        <taxon>Eukaryota</taxon>
        <taxon>Metazoa</taxon>
        <taxon>Ecdysozoa</taxon>
        <taxon>Arthropoda</taxon>
        <taxon>Chelicerata</taxon>
        <taxon>Merostomata</taxon>
        <taxon>Xiphosura</taxon>
        <taxon>Limulidae</taxon>
        <taxon>Limulus</taxon>
    </lineage>
</organism>
<evidence type="ECO:0000256" key="6">
    <source>
        <dbReference type="ARBA" id="ARBA00023136"/>
    </source>
</evidence>
<keyword evidence="4 10" id="KW-1133">Transmembrane helix</keyword>
<dbReference type="PANTHER" id="PTHR24243:SF208">
    <property type="entry name" value="PYROKININ-1 RECEPTOR"/>
    <property type="match status" value="1"/>
</dbReference>
<dbReference type="InterPro" id="IPR000276">
    <property type="entry name" value="GPCR_Rhodpsn"/>
</dbReference>
<dbReference type="GeneID" id="106478783"/>
<dbReference type="InterPro" id="IPR017452">
    <property type="entry name" value="GPCR_Rhodpsn_7TM"/>
</dbReference>
<protein>
    <submittedName>
        <fullName evidence="13">Neuropeptide receptor 15-like</fullName>
    </submittedName>
</protein>
<keyword evidence="6 10" id="KW-0472">Membrane</keyword>
<evidence type="ECO:0000256" key="10">
    <source>
        <dbReference type="SAM" id="Phobius"/>
    </source>
</evidence>
<evidence type="ECO:0000259" key="11">
    <source>
        <dbReference type="PROSITE" id="PS50262"/>
    </source>
</evidence>
<feature type="transmembrane region" description="Helical" evidence="10">
    <location>
        <begin position="84"/>
        <end position="109"/>
    </location>
</feature>
<dbReference type="Gene3D" id="1.20.1070.10">
    <property type="entry name" value="Rhodopsin 7-helix transmembrane proteins"/>
    <property type="match status" value="1"/>
</dbReference>
<sequence length="292" mass="33652">MTNLFIMNLAISDFIIMIVCVPDIIQFMENNGWQLGLTSCKIIRFSEVSALYASVMTLVSVCVERYVAIIHPIRAHLLCCRGRIILSITVIWPLAMIFASPNLIFHVLLPVAPGFKPCVVKLSRVNFLVFKYLEFTVFYLIPLLIQIALYIGIGRRLFRPEMFQSVEPVVRRDNLVVTMNARRGVVKMLIAGVSVYFISLSPHQVLLFYNTFSQTPFQETWTYLIFVNIMAYASSACNPLLYSIFSLKFREKFRTILFCRKESVREPSRTLTVFGQRNRNFNKSVKTDQTDL</sequence>
<keyword evidence="8 9" id="KW-0807">Transducer</keyword>
<dbReference type="PANTHER" id="PTHR24243">
    <property type="entry name" value="G-PROTEIN COUPLED RECEPTOR"/>
    <property type="match status" value="1"/>
</dbReference>
<dbReference type="RefSeq" id="XP_013794806.2">
    <property type="nucleotide sequence ID" value="XM_013939352.2"/>
</dbReference>
<dbReference type="Pfam" id="PF00001">
    <property type="entry name" value="7tm_1"/>
    <property type="match status" value="1"/>
</dbReference>
<evidence type="ECO:0000313" key="13">
    <source>
        <dbReference type="RefSeq" id="XP_013794806.2"/>
    </source>
</evidence>
<evidence type="ECO:0000256" key="3">
    <source>
        <dbReference type="ARBA" id="ARBA00022692"/>
    </source>
</evidence>
<comment type="similarity">
    <text evidence="2 9">Belongs to the G-protein coupled receptor 1 family.</text>
</comment>
<evidence type="ECO:0000313" key="12">
    <source>
        <dbReference type="Proteomes" id="UP000694941"/>
    </source>
</evidence>
<feature type="transmembrane region" description="Helical" evidence="10">
    <location>
        <begin position="129"/>
        <end position="153"/>
    </location>
</feature>
<evidence type="ECO:0000256" key="8">
    <source>
        <dbReference type="ARBA" id="ARBA00023224"/>
    </source>
</evidence>
<feature type="transmembrane region" description="Helical" evidence="10">
    <location>
        <begin position="188"/>
        <end position="209"/>
    </location>
</feature>
<dbReference type="PRINTS" id="PR00237">
    <property type="entry name" value="GPCRRHODOPSN"/>
</dbReference>
<feature type="transmembrane region" description="Helical" evidence="10">
    <location>
        <begin position="45"/>
        <end position="63"/>
    </location>
</feature>
<dbReference type="CDD" id="cd00637">
    <property type="entry name" value="7tm_classA_rhodopsin-like"/>
    <property type="match status" value="1"/>
</dbReference>